<dbReference type="PROSITE" id="PS50082">
    <property type="entry name" value="WD_REPEATS_2"/>
    <property type="match status" value="1"/>
</dbReference>
<dbReference type="InterPro" id="IPR036322">
    <property type="entry name" value="WD40_repeat_dom_sf"/>
</dbReference>
<dbReference type="InterPro" id="IPR015943">
    <property type="entry name" value="WD40/YVTN_repeat-like_dom_sf"/>
</dbReference>
<dbReference type="SUPFAM" id="SSF50978">
    <property type="entry name" value="WD40 repeat-like"/>
    <property type="match status" value="2"/>
</dbReference>
<feature type="region of interest" description="Disordered" evidence="2">
    <location>
        <begin position="902"/>
        <end position="942"/>
    </location>
</feature>
<evidence type="ECO:0000256" key="2">
    <source>
        <dbReference type="SAM" id="MobiDB-lite"/>
    </source>
</evidence>
<name>A0A914L4K9_MELIC</name>
<keyword evidence="1" id="KW-0853">WD repeat</keyword>
<feature type="region of interest" description="Disordered" evidence="2">
    <location>
        <begin position="816"/>
        <end position="869"/>
    </location>
</feature>
<feature type="compositionally biased region" description="Low complexity" evidence="2">
    <location>
        <begin position="1195"/>
        <end position="1219"/>
    </location>
</feature>
<evidence type="ECO:0000313" key="3">
    <source>
        <dbReference type="Proteomes" id="UP000887563"/>
    </source>
</evidence>
<feature type="compositionally biased region" description="Low complexity" evidence="2">
    <location>
        <begin position="924"/>
        <end position="942"/>
    </location>
</feature>
<feature type="compositionally biased region" description="Low complexity" evidence="2">
    <location>
        <begin position="1266"/>
        <end position="1275"/>
    </location>
</feature>
<dbReference type="PANTHER" id="PTHR45589">
    <property type="entry name" value="WD REPEAT DOMAIN 62, ISOFORM G"/>
    <property type="match status" value="1"/>
</dbReference>
<organism evidence="3 4">
    <name type="scientific">Meloidogyne incognita</name>
    <name type="common">Southern root-knot nematode worm</name>
    <name type="synonym">Oxyuris incognita</name>
    <dbReference type="NCBI Taxonomy" id="6306"/>
    <lineage>
        <taxon>Eukaryota</taxon>
        <taxon>Metazoa</taxon>
        <taxon>Ecdysozoa</taxon>
        <taxon>Nematoda</taxon>
        <taxon>Chromadorea</taxon>
        <taxon>Rhabditida</taxon>
        <taxon>Tylenchina</taxon>
        <taxon>Tylenchomorpha</taxon>
        <taxon>Tylenchoidea</taxon>
        <taxon>Meloidogynidae</taxon>
        <taxon>Meloidogyninae</taxon>
        <taxon>Meloidogyne</taxon>
        <taxon>Meloidogyne incognita group</taxon>
    </lineage>
</organism>
<dbReference type="Gene3D" id="2.130.10.10">
    <property type="entry name" value="YVTN repeat-like/Quinoprotein amine dehydrogenase"/>
    <property type="match status" value="3"/>
</dbReference>
<feature type="compositionally biased region" description="Low complexity" evidence="2">
    <location>
        <begin position="1294"/>
        <end position="1336"/>
    </location>
</feature>
<feature type="compositionally biased region" description="Polar residues" evidence="2">
    <location>
        <begin position="902"/>
        <end position="923"/>
    </location>
</feature>
<accession>A0A914L4K9</accession>
<dbReference type="InterPro" id="IPR001680">
    <property type="entry name" value="WD40_rpt"/>
</dbReference>
<dbReference type="Pfam" id="PF00400">
    <property type="entry name" value="WD40"/>
    <property type="match status" value="4"/>
</dbReference>
<sequence>MSSTQLERVIGCTACSRSLAVNPTSGLICYPAGSAIVITNPYSQSKINLLSPGRCHLTCLAWSPCGQYIATGEFGTDPKVRIWAPTNCSSEPECELSWHRLGISCVGFSSDSELLVSVGNNHDKQIIVWEWKTKRKLAESRLTCQVNAMAQSANGKMFVTVGVRHVKFWYLERNGDNNNSVLLQGRSAILSEQRNNTFIACCCLPPQRTFVLTLTRLLIEFVDKKLVSLYQMGEEVPLALSCFSNFIFIGFWNGMIRIIDSTSMELIMELPKPLPLQKFSAEFERAMNTSTPDEELKYPDVHSLVFHSASGVLSALYSDRSLYHWQLHLSVTEEGQQQKQGEESLIHQVVKLSSQHFHVGPIFDLETCDSPLNQGSDDFFLTAGADETVRFWSLSSSQPTNNSSSSPLLTPELKKGLFLSSESGLLTEQLDKNFGGLLSDSLESTTGVRCLRLSPNNEHLACGRKNGNISIFDLRSPNCSILVEFEAHEGEILCLDYSNNSTKENFEKIGQLLASASRDCLIHIFDVEQNYAHLLTLDEHRGPVITLKFIKPEEDSPLLLISFGGDQLLISREIFSNTTTTTKHLSTNILVQIDKWPNEKIPNCVAISKNKNILIGCQNRSLCEINCKTGQLLRSFDKEKIFGKNLEEEEEFGGGIRITKICVDPSSTLAAILCSDRSVHIFDLLEEKKCGGDGVDDDSSNRCGVIGLPSDCVTGLAFLPDCRRLLLVTYSGCIAIWRLPSTLQKRIPPKINLLCEQNSPTSPETATTPKINKTTTDDILSEQLNFSNLANFVEQQQQQPPAIFSLSSVSSNIAANNNKRPSTLQEADDELDSGIGGGGEGGGGGTSSGATSADRGGQQKKQQQSFEIKRLNPLDASILFSKQEEEQSEIGGEVINSMLSHSSMTRPQHPNVSNPHNNNIGTPQQNKQQHFFQHNQQQIKHTPTQQQQFSHFPLLYTHPTQQQQQNLLLNQQLQQQPKNSRSMSNLHSTSIINGQQQQSRERRKWNIGGTNNTATVPQQQQHQHQQILNPTQIYLQNQNGGGVSSSPSPSMYLSVRPPPIQQHPPIQQPLTKDIVNSNYLSVNNNQQQRFGIGNSISLNAIRSGMIEKQQESQQQQEYGNRNSLSRRYLQTNVENENNNKNNCVWKPNQNITKTSLLVKKRRSSNLFNTSGGANKGGDEGGGEENGSFTAHHHQQQQQNHQSSLLLANSNSPCSSSQASTPSGCVNDYRHSPPDGINSRLDDSKFGSGGGGGARSALNRIKQRRMAAAAVANNNNSDLPPTIGRQTPSAHPPRSRSQSPSQLAMAMLASEAAQAQTARPISPSVRSVLSGSSPSTTSRYQLRLSTVGNAVVGSSPSSSSSSRLRQARQRLKKSQENLASLKIENKEVDENEEEEPLSRSRSIGNLWMTTTGRRRTSLHYTDDRKQNQREIAKSTTDLLLLNGKHKEDYQTNSSKLISNRLAESRQRLAQSIKDINRRISEPDIQPMLTSLSKENANQITETPSSSSTTFRGGPRRGVQKKLDKQLQQQPPQPISARSFQHYNPGDWSTESSSNIKMNLMQPVGIRSATSLTPTATTTNNSSAHSPRSNYFAQKLASRSGSVAADSSITATITPCNRSFTSELNQINNNLASFHFSSTGSKKMALHAQECIKEMQQASDKLLGTRQLIQFDPTINSEEKQQLLFNVNKAVTAFSKRMILEEEEHGGEQL</sequence>
<feature type="compositionally biased region" description="Polar residues" evidence="2">
    <location>
        <begin position="1494"/>
        <end position="1509"/>
    </location>
</feature>
<reference evidence="4" key="1">
    <citation type="submission" date="2022-11" db="UniProtKB">
        <authorList>
            <consortium name="WormBaseParasite"/>
        </authorList>
    </citation>
    <scope>IDENTIFICATION</scope>
</reference>
<feature type="repeat" description="WD" evidence="1">
    <location>
        <begin position="376"/>
        <end position="402"/>
    </location>
</feature>
<feature type="compositionally biased region" description="Polar residues" evidence="2">
    <location>
        <begin position="1534"/>
        <end position="1551"/>
    </location>
</feature>
<dbReference type="PANTHER" id="PTHR45589:SF1">
    <property type="entry name" value="WD REPEAT DOMAIN 62, ISOFORM G"/>
    <property type="match status" value="1"/>
</dbReference>
<protein>
    <submittedName>
        <fullName evidence="4">WD_REPEATS_REGION domain-containing protein</fullName>
    </submittedName>
</protein>
<dbReference type="GO" id="GO:0072686">
    <property type="term" value="C:mitotic spindle"/>
    <property type="evidence" value="ECO:0007669"/>
    <property type="project" value="TreeGrafter"/>
</dbReference>
<keyword evidence="3" id="KW-1185">Reference proteome</keyword>
<dbReference type="WBParaSite" id="Minc3s00255g08733">
    <property type="protein sequence ID" value="Minc3s00255g08733"/>
    <property type="gene ID" value="Minc3s00255g08733"/>
</dbReference>
<dbReference type="SMART" id="SM00320">
    <property type="entry name" value="WD40"/>
    <property type="match status" value="10"/>
</dbReference>
<feature type="region of interest" description="Disordered" evidence="2">
    <location>
        <begin position="1162"/>
        <end position="1336"/>
    </location>
</feature>
<dbReference type="GO" id="GO:0007099">
    <property type="term" value="P:centriole replication"/>
    <property type="evidence" value="ECO:0007669"/>
    <property type="project" value="TreeGrafter"/>
</dbReference>
<dbReference type="InterPro" id="IPR052779">
    <property type="entry name" value="WDR62"/>
</dbReference>
<proteinExistence type="predicted"/>
<feature type="compositionally biased region" description="Gly residues" evidence="2">
    <location>
        <begin position="834"/>
        <end position="847"/>
    </location>
</feature>
<evidence type="ECO:0000313" key="4">
    <source>
        <dbReference type="WBParaSite" id="Minc3s00255g08733"/>
    </source>
</evidence>
<evidence type="ECO:0000256" key="1">
    <source>
        <dbReference type="PROSITE-ProRule" id="PRU00221"/>
    </source>
</evidence>
<dbReference type="Proteomes" id="UP000887563">
    <property type="component" value="Unplaced"/>
</dbReference>
<feature type="region of interest" description="Disordered" evidence="2">
    <location>
        <begin position="1494"/>
        <end position="1551"/>
    </location>
</feature>
<feature type="region of interest" description="Disordered" evidence="2">
    <location>
        <begin position="1349"/>
        <end position="1405"/>
    </location>
</feature>